<dbReference type="GO" id="GO:0016747">
    <property type="term" value="F:acyltransferase activity, transferring groups other than amino-acyl groups"/>
    <property type="evidence" value="ECO:0007669"/>
    <property type="project" value="InterPro"/>
</dbReference>
<feature type="region of interest" description="Disordered" evidence="1">
    <location>
        <begin position="366"/>
        <end position="398"/>
    </location>
</feature>
<organism evidence="4 5">
    <name type="scientific">Micromonospora taraxaci</name>
    <dbReference type="NCBI Taxonomy" id="1316803"/>
    <lineage>
        <taxon>Bacteria</taxon>
        <taxon>Bacillati</taxon>
        <taxon>Actinomycetota</taxon>
        <taxon>Actinomycetes</taxon>
        <taxon>Micromonosporales</taxon>
        <taxon>Micromonosporaceae</taxon>
        <taxon>Micromonospora</taxon>
    </lineage>
</organism>
<feature type="transmembrane region" description="Helical" evidence="2">
    <location>
        <begin position="183"/>
        <end position="202"/>
    </location>
</feature>
<protein>
    <submittedName>
        <fullName evidence="4">Peptidoglycan/LPS O-acetylase OafA/YrhL</fullName>
    </submittedName>
</protein>
<dbReference type="PANTHER" id="PTHR23028">
    <property type="entry name" value="ACETYLTRANSFERASE"/>
    <property type="match status" value="1"/>
</dbReference>
<name>A0A561W6M3_9ACTN</name>
<proteinExistence type="predicted"/>
<dbReference type="GO" id="GO:0000271">
    <property type="term" value="P:polysaccharide biosynthetic process"/>
    <property type="evidence" value="ECO:0007669"/>
    <property type="project" value="TreeGrafter"/>
</dbReference>
<comment type="caution">
    <text evidence="4">The sequence shown here is derived from an EMBL/GenBank/DDBJ whole genome shotgun (WGS) entry which is preliminary data.</text>
</comment>
<evidence type="ECO:0000256" key="1">
    <source>
        <dbReference type="SAM" id="MobiDB-lite"/>
    </source>
</evidence>
<dbReference type="InterPro" id="IPR050879">
    <property type="entry name" value="Acyltransferase_3"/>
</dbReference>
<feature type="transmembrane region" description="Helical" evidence="2">
    <location>
        <begin position="261"/>
        <end position="282"/>
    </location>
</feature>
<feature type="transmembrane region" description="Helical" evidence="2">
    <location>
        <begin position="237"/>
        <end position="255"/>
    </location>
</feature>
<feature type="transmembrane region" description="Helical" evidence="2">
    <location>
        <begin position="58"/>
        <end position="78"/>
    </location>
</feature>
<dbReference type="InterPro" id="IPR002656">
    <property type="entry name" value="Acyl_transf_3_dom"/>
</dbReference>
<dbReference type="PANTHER" id="PTHR23028:SF53">
    <property type="entry name" value="ACYL_TRANSF_3 DOMAIN-CONTAINING PROTEIN"/>
    <property type="match status" value="1"/>
</dbReference>
<accession>A0A561W6M3</accession>
<evidence type="ECO:0000259" key="3">
    <source>
        <dbReference type="Pfam" id="PF01757"/>
    </source>
</evidence>
<feature type="domain" description="Acyltransferase 3" evidence="3">
    <location>
        <begin position="31"/>
        <end position="346"/>
    </location>
</feature>
<feature type="region of interest" description="Disordered" evidence="1">
    <location>
        <begin position="1"/>
        <end position="27"/>
    </location>
</feature>
<dbReference type="OrthoDB" id="3404679at2"/>
<evidence type="ECO:0000313" key="5">
    <source>
        <dbReference type="Proteomes" id="UP000317685"/>
    </source>
</evidence>
<reference evidence="4 5" key="1">
    <citation type="submission" date="2019-06" db="EMBL/GenBank/DDBJ databases">
        <title>Sequencing the genomes of 1000 actinobacteria strains.</title>
        <authorList>
            <person name="Klenk H.-P."/>
        </authorList>
    </citation>
    <scope>NUCLEOTIDE SEQUENCE [LARGE SCALE GENOMIC DNA]</scope>
    <source>
        <strain evidence="4 5">DSM 45885</strain>
    </source>
</reference>
<dbReference type="Proteomes" id="UP000317685">
    <property type="component" value="Unassembled WGS sequence"/>
</dbReference>
<dbReference type="EMBL" id="VIWZ01000001">
    <property type="protein sequence ID" value="TWG19518.1"/>
    <property type="molecule type" value="Genomic_DNA"/>
</dbReference>
<dbReference type="GO" id="GO:0016020">
    <property type="term" value="C:membrane"/>
    <property type="evidence" value="ECO:0007669"/>
    <property type="project" value="TreeGrafter"/>
</dbReference>
<feature type="transmembrane region" description="Helical" evidence="2">
    <location>
        <begin position="151"/>
        <end position="171"/>
    </location>
</feature>
<sequence length="398" mass="43009">MCNSPSVNDVMVTRFDSPRSSPGSKGRVDHLDGIRGIAILAVCAVHWIGQRLPGFEGGYIGVDLFFVLSGFIITTLLVKRMPPYGGFLRNRVRRLYPPLVGALVGITALAWLLPDSALSPETSLRHGLVAAVQATSLWVTLGGAPIDPFSMTWSLSVEWYFYLLWPLAVLRLRRMPAARATRLALLAAGAVYLAAAVQPGWWFYYGPLAHTSELLVGAAIAFALAQGRTLRLRIGGRPILVAAFTFVALWTALGSDPYSPAYRLVALPLTVGCAVLFILSGYEARPAGPARLLSWRPLVATGRISYSLYLWHTLPIVLLSRNWLGLPSIAVGVIGIGIALGGTALSYHLLERPFLRSRGNELAVSRGQAPASSFRPRGAHRRERVTAGVHGHGAVPRP</sequence>
<dbReference type="AlphaFoldDB" id="A0A561W6M3"/>
<keyword evidence="2" id="KW-0472">Membrane</keyword>
<feature type="transmembrane region" description="Helical" evidence="2">
    <location>
        <begin position="98"/>
        <end position="114"/>
    </location>
</feature>
<dbReference type="Pfam" id="PF01757">
    <property type="entry name" value="Acyl_transf_3"/>
    <property type="match status" value="1"/>
</dbReference>
<feature type="transmembrane region" description="Helical" evidence="2">
    <location>
        <begin position="329"/>
        <end position="350"/>
    </location>
</feature>
<keyword evidence="2" id="KW-0812">Transmembrane</keyword>
<keyword evidence="2" id="KW-1133">Transmembrane helix</keyword>
<keyword evidence="5" id="KW-1185">Reference proteome</keyword>
<evidence type="ECO:0000256" key="2">
    <source>
        <dbReference type="SAM" id="Phobius"/>
    </source>
</evidence>
<evidence type="ECO:0000313" key="4">
    <source>
        <dbReference type="EMBL" id="TWG19518.1"/>
    </source>
</evidence>
<gene>
    <name evidence="4" type="ORF">FHU34_114902</name>
</gene>